<evidence type="ECO:0000256" key="5">
    <source>
        <dbReference type="ARBA" id="ARBA00023136"/>
    </source>
</evidence>
<proteinExistence type="inferred from homology"/>
<keyword evidence="5 6" id="KW-0472">Membrane</keyword>
<dbReference type="Pfam" id="PF03741">
    <property type="entry name" value="TerC"/>
    <property type="match status" value="1"/>
</dbReference>
<feature type="transmembrane region" description="Helical" evidence="6">
    <location>
        <begin position="145"/>
        <end position="168"/>
    </location>
</feature>
<dbReference type="PANTHER" id="PTHR30238">
    <property type="entry name" value="MEMBRANE BOUND PREDICTED REDOX MODULATOR"/>
    <property type="match status" value="1"/>
</dbReference>
<dbReference type="InterPro" id="IPR005496">
    <property type="entry name" value="Integral_membrane_TerC"/>
</dbReference>
<dbReference type="KEGG" id="cyn:Cyan7425_2829"/>
<evidence type="ECO:0000256" key="1">
    <source>
        <dbReference type="ARBA" id="ARBA00004141"/>
    </source>
</evidence>
<evidence type="ECO:0000256" key="4">
    <source>
        <dbReference type="ARBA" id="ARBA00022989"/>
    </source>
</evidence>
<evidence type="ECO:0000256" key="3">
    <source>
        <dbReference type="ARBA" id="ARBA00022692"/>
    </source>
</evidence>
<dbReference type="NCBIfam" id="TIGR03716">
    <property type="entry name" value="R_switched_YkoY"/>
    <property type="match status" value="1"/>
</dbReference>
<comment type="similarity">
    <text evidence="2">Belongs to the TerC family.</text>
</comment>
<reference evidence="7" key="1">
    <citation type="submission" date="2009-01" db="EMBL/GenBank/DDBJ databases">
        <title>Complete sequence of chromosome Cyanothece sp. PCC 7425.</title>
        <authorList>
            <consortium name="US DOE Joint Genome Institute"/>
            <person name="Lucas S."/>
            <person name="Copeland A."/>
            <person name="Lapidus A."/>
            <person name="Glavina del Rio T."/>
            <person name="Dalin E."/>
            <person name="Tice H."/>
            <person name="Bruce D."/>
            <person name="Goodwin L."/>
            <person name="Pitluck S."/>
            <person name="Sims D."/>
            <person name="Meineke L."/>
            <person name="Brettin T."/>
            <person name="Detter J.C."/>
            <person name="Han C."/>
            <person name="Larimer F."/>
            <person name="Land M."/>
            <person name="Hauser L."/>
            <person name="Kyrpides N."/>
            <person name="Ovchinnikova G."/>
            <person name="Liberton M."/>
            <person name="Stoeckel J."/>
            <person name="Banerjee A."/>
            <person name="Singh A."/>
            <person name="Page L."/>
            <person name="Sato H."/>
            <person name="Zhao L."/>
            <person name="Sherman L."/>
            <person name="Pakrasi H."/>
            <person name="Richardson P."/>
        </authorList>
    </citation>
    <scope>NUCLEOTIDE SEQUENCE</scope>
    <source>
        <strain evidence="7">PCC 7425</strain>
    </source>
</reference>
<sequence>MNGLELHISVNTGLTLLALIALETVLSADNAVALAAFVQPLSDRKQQQQALNWGLAVAFILRMVLLFAATWIIQFWQVEFAGALYLLWLAGKHFWQQYNIVKCGNNSLAINEASPVFWRIIPLIALTDLAFSLDSVTTAVALSDRLWLVMAGGLIGVVTLRFVAGLFVRWLEQFVYLQDAAYLTVLGVGLRLLCKAVQPDILPPEWIVLTMVGGLFAWGFSKRAEDQITVESALPASVTCDRTRS</sequence>
<evidence type="ECO:0000256" key="6">
    <source>
        <dbReference type="SAM" id="Phobius"/>
    </source>
</evidence>
<feature type="transmembrane region" description="Helical" evidence="6">
    <location>
        <begin position="12"/>
        <end position="38"/>
    </location>
</feature>
<dbReference type="AlphaFoldDB" id="B8HKI3"/>
<dbReference type="OrthoDB" id="510141at2"/>
<protein>
    <submittedName>
        <fullName evidence="7">Integral membrane protein TerC</fullName>
    </submittedName>
</protein>
<dbReference type="PANTHER" id="PTHR30238:SF4">
    <property type="entry name" value="SLL1022 PROTEIN"/>
    <property type="match status" value="1"/>
</dbReference>
<name>B8HKI3_CYAP4</name>
<feature type="transmembrane region" description="Helical" evidence="6">
    <location>
        <begin position="50"/>
        <end position="69"/>
    </location>
</feature>
<feature type="transmembrane region" description="Helical" evidence="6">
    <location>
        <begin position="204"/>
        <end position="221"/>
    </location>
</feature>
<feature type="transmembrane region" description="Helical" evidence="6">
    <location>
        <begin position="116"/>
        <end position="133"/>
    </location>
</feature>
<accession>B8HKI3</accession>
<organism evidence="7">
    <name type="scientific">Cyanothece sp. (strain PCC 7425 / ATCC 29141)</name>
    <dbReference type="NCBI Taxonomy" id="395961"/>
    <lineage>
        <taxon>Bacteria</taxon>
        <taxon>Bacillati</taxon>
        <taxon>Cyanobacteriota</taxon>
        <taxon>Cyanophyceae</taxon>
        <taxon>Gomontiellales</taxon>
        <taxon>Cyanothecaceae</taxon>
        <taxon>Cyanothece</taxon>
    </lineage>
</organism>
<gene>
    <name evidence="7" type="ordered locus">Cyan7425_2829</name>
</gene>
<evidence type="ECO:0000313" key="7">
    <source>
        <dbReference type="EMBL" id="ACL45174.1"/>
    </source>
</evidence>
<keyword evidence="4 6" id="KW-1133">Transmembrane helix</keyword>
<dbReference type="HOGENOM" id="CLU_070543_1_0_3"/>
<evidence type="ECO:0000256" key="2">
    <source>
        <dbReference type="ARBA" id="ARBA00007511"/>
    </source>
</evidence>
<comment type="subcellular location">
    <subcellularLocation>
        <location evidence="1">Membrane</location>
        <topology evidence="1">Multi-pass membrane protein</topology>
    </subcellularLocation>
</comment>
<keyword evidence="3 6" id="KW-0812">Transmembrane</keyword>
<dbReference type="eggNOG" id="COG0861">
    <property type="taxonomic scope" value="Bacteria"/>
</dbReference>
<dbReference type="EMBL" id="CP001344">
    <property type="protein sequence ID" value="ACL45174.1"/>
    <property type="molecule type" value="Genomic_DNA"/>
</dbReference>
<dbReference type="InterPro" id="IPR022493">
    <property type="entry name" value="CHP03716_TM_YkoY"/>
</dbReference>
<dbReference type="GO" id="GO:0016020">
    <property type="term" value="C:membrane"/>
    <property type="evidence" value="ECO:0007669"/>
    <property type="project" value="UniProtKB-SubCell"/>
</dbReference>